<feature type="region of interest" description="Disordered" evidence="1">
    <location>
        <begin position="64"/>
        <end position="91"/>
    </location>
</feature>
<dbReference type="AlphaFoldDB" id="A0A8J6NCP6"/>
<name>A0A8J6NCP6_9BACT</name>
<comment type="caution">
    <text evidence="2">The sequence shown here is derived from an EMBL/GenBank/DDBJ whole genome shotgun (WGS) entry which is preliminary data.</text>
</comment>
<accession>A0A8J6NCP6</accession>
<feature type="compositionally biased region" description="Basic and acidic residues" evidence="1">
    <location>
        <begin position="69"/>
        <end position="91"/>
    </location>
</feature>
<evidence type="ECO:0000256" key="1">
    <source>
        <dbReference type="SAM" id="MobiDB-lite"/>
    </source>
</evidence>
<proteinExistence type="predicted"/>
<dbReference type="Proteomes" id="UP000614424">
    <property type="component" value="Unassembled WGS sequence"/>
</dbReference>
<protein>
    <submittedName>
        <fullName evidence="2">Uncharacterized protein</fullName>
    </submittedName>
</protein>
<evidence type="ECO:0000313" key="3">
    <source>
        <dbReference type="Proteomes" id="UP000614424"/>
    </source>
</evidence>
<organism evidence="2 3">
    <name type="scientific">Candidatus Desulfobia pelagia</name>
    <dbReference type="NCBI Taxonomy" id="2841692"/>
    <lineage>
        <taxon>Bacteria</taxon>
        <taxon>Pseudomonadati</taxon>
        <taxon>Thermodesulfobacteriota</taxon>
        <taxon>Desulfobulbia</taxon>
        <taxon>Desulfobulbales</taxon>
        <taxon>Desulfobulbaceae</taxon>
        <taxon>Candidatus Desulfobia</taxon>
    </lineage>
</organism>
<reference evidence="2 3" key="1">
    <citation type="submission" date="2020-08" db="EMBL/GenBank/DDBJ databases">
        <title>Bridging the membrane lipid divide: bacteria of the FCB group superphylum have the potential to synthesize archaeal ether lipids.</title>
        <authorList>
            <person name="Villanueva L."/>
            <person name="Von Meijenfeldt F.A.B."/>
            <person name="Westbye A.B."/>
            <person name="Yadav S."/>
            <person name="Hopmans E.C."/>
            <person name="Dutilh B.E."/>
            <person name="Sinninghe Damste J.S."/>
        </authorList>
    </citation>
    <scope>NUCLEOTIDE SEQUENCE [LARGE SCALE GENOMIC DNA]</scope>
    <source>
        <strain evidence="2">NIOZ-UU47</strain>
    </source>
</reference>
<sequence>MAKIIQLDLTRKKPKKLHPEQSIGCEHNHVIAYTVHRTVCCAACETLLDPFDVLVDMLKSYVPPCGDDLNEKRLDKEVERRRRERRKDPQG</sequence>
<evidence type="ECO:0000313" key="2">
    <source>
        <dbReference type="EMBL" id="MBC8317474.1"/>
    </source>
</evidence>
<dbReference type="EMBL" id="JACNJZ010000091">
    <property type="protein sequence ID" value="MBC8317474.1"/>
    <property type="molecule type" value="Genomic_DNA"/>
</dbReference>
<gene>
    <name evidence="2" type="ORF">H8E41_06175</name>
</gene>